<sequence>MVISTHGIIKKEDKISKKEIERAERLRDVYFNSKEK</sequence>
<comment type="caution">
    <text evidence="1">The sequence shown here is derived from an EMBL/GenBank/DDBJ whole genome shotgun (WGS) entry which is preliminary data.</text>
</comment>
<keyword evidence="2" id="KW-1185">Reference proteome</keyword>
<organism evidence="1 2">
    <name type="scientific">Myroides odoratimimus CCUG 10230</name>
    <dbReference type="NCBI Taxonomy" id="883150"/>
    <lineage>
        <taxon>Bacteria</taxon>
        <taxon>Pseudomonadati</taxon>
        <taxon>Bacteroidota</taxon>
        <taxon>Flavobacteriia</taxon>
        <taxon>Flavobacteriales</taxon>
        <taxon>Flavobacteriaceae</taxon>
        <taxon>Myroides</taxon>
    </lineage>
</organism>
<dbReference type="Proteomes" id="UP000005402">
    <property type="component" value="Unassembled WGS sequence"/>
</dbReference>
<proteinExistence type="predicted"/>
<evidence type="ECO:0000313" key="1">
    <source>
        <dbReference type="EMBL" id="EHO11970.1"/>
    </source>
</evidence>
<gene>
    <name evidence="1" type="ORF">HMPREF9712_00217</name>
</gene>
<name>A0ABP2NER3_9FLAO</name>
<reference evidence="1" key="1">
    <citation type="submission" date="2012-07" db="EMBL/GenBank/DDBJ databases">
        <title>The Genome Sequence of Myroides odoratimimus CCUG 10230.</title>
        <authorList>
            <consortium name="The Broad Institute Genome Sequencing Platform"/>
            <person name="Earl A."/>
            <person name="Ward D."/>
            <person name="Feldgarden M."/>
            <person name="Gevers D."/>
            <person name="Huys G."/>
            <person name="Walker B."/>
            <person name="Young S.K."/>
            <person name="Zeng Q."/>
            <person name="Gargeya S."/>
            <person name="Fitzgerald M."/>
            <person name="Haas B."/>
            <person name="Abouelleil A."/>
            <person name="Alvarado L."/>
            <person name="Arachchi H.M."/>
            <person name="Berlin A.M."/>
            <person name="Chapman S.B."/>
            <person name="Goldberg J."/>
            <person name="Griggs A."/>
            <person name="Gujja S."/>
            <person name="Hansen M."/>
            <person name="Howarth C."/>
            <person name="Imamovic A."/>
            <person name="Larimer J."/>
            <person name="McCowen C."/>
            <person name="Montmayeur A."/>
            <person name="Murphy C."/>
            <person name="Neiman D."/>
            <person name="Pearson M."/>
            <person name="Priest M."/>
            <person name="Roberts A."/>
            <person name="Saif S."/>
            <person name="Shea T."/>
            <person name="Sisk P."/>
            <person name="Sykes S."/>
            <person name="Wortman J."/>
            <person name="Nusbaum C."/>
            <person name="Birren B."/>
        </authorList>
    </citation>
    <scope>NUCLEOTIDE SEQUENCE [LARGE SCALE GENOMIC DNA]</scope>
    <source>
        <strain evidence="1">CCUG 10230</strain>
    </source>
</reference>
<evidence type="ECO:0008006" key="3">
    <source>
        <dbReference type="Google" id="ProtNLM"/>
    </source>
</evidence>
<evidence type="ECO:0000313" key="2">
    <source>
        <dbReference type="Proteomes" id="UP000005402"/>
    </source>
</evidence>
<dbReference type="EMBL" id="AGEC02000007">
    <property type="protein sequence ID" value="EHO11970.1"/>
    <property type="molecule type" value="Genomic_DNA"/>
</dbReference>
<protein>
    <recommendedName>
        <fullName evidence="3">RelE/StbE family addiction module toxin</fullName>
    </recommendedName>
</protein>
<accession>A0ABP2NER3</accession>